<dbReference type="Gene3D" id="1.10.10.10">
    <property type="entry name" value="Winged helix-like DNA-binding domain superfamily/Winged helix DNA-binding domain"/>
    <property type="match status" value="1"/>
</dbReference>
<keyword evidence="3" id="KW-0804">Transcription</keyword>
<dbReference type="InterPro" id="IPR019885">
    <property type="entry name" value="Tscrpt_reg_HTH_AsnC-type_CS"/>
</dbReference>
<proteinExistence type="predicted"/>
<evidence type="ECO:0000256" key="1">
    <source>
        <dbReference type="ARBA" id="ARBA00023015"/>
    </source>
</evidence>
<dbReference type="PRINTS" id="PR00033">
    <property type="entry name" value="HTHASNC"/>
</dbReference>
<evidence type="ECO:0000313" key="6">
    <source>
        <dbReference type="Proteomes" id="UP000242972"/>
    </source>
</evidence>
<name>A0A2T2XHX2_9FIRM</name>
<dbReference type="EMBL" id="PXYW01000012">
    <property type="protein sequence ID" value="PSR34115.1"/>
    <property type="molecule type" value="Genomic_DNA"/>
</dbReference>
<dbReference type="Gene3D" id="3.30.70.920">
    <property type="match status" value="1"/>
</dbReference>
<protein>
    <submittedName>
        <fullName evidence="5">Lrp/AsnC family transcriptional regulator</fullName>
    </submittedName>
</protein>
<evidence type="ECO:0000313" key="5">
    <source>
        <dbReference type="EMBL" id="PSR34115.1"/>
    </source>
</evidence>
<accession>A0A2T2XHX2</accession>
<dbReference type="InterPro" id="IPR036388">
    <property type="entry name" value="WH-like_DNA-bd_sf"/>
</dbReference>
<keyword evidence="2" id="KW-0238">DNA-binding</keyword>
<comment type="caution">
    <text evidence="5">The sequence shown here is derived from an EMBL/GenBank/DDBJ whole genome shotgun (WGS) entry which is preliminary data.</text>
</comment>
<dbReference type="GO" id="GO:0005829">
    <property type="term" value="C:cytosol"/>
    <property type="evidence" value="ECO:0007669"/>
    <property type="project" value="TreeGrafter"/>
</dbReference>
<dbReference type="AlphaFoldDB" id="A0A2T2XHX2"/>
<dbReference type="Proteomes" id="UP000242972">
    <property type="component" value="Unassembled WGS sequence"/>
</dbReference>
<dbReference type="PANTHER" id="PTHR30154">
    <property type="entry name" value="LEUCINE-RESPONSIVE REGULATORY PROTEIN"/>
    <property type="match status" value="1"/>
</dbReference>
<dbReference type="SUPFAM" id="SSF54909">
    <property type="entry name" value="Dimeric alpha+beta barrel"/>
    <property type="match status" value="1"/>
</dbReference>
<gene>
    <name evidence="5" type="ORF">C7B46_06870</name>
</gene>
<dbReference type="PANTHER" id="PTHR30154:SF34">
    <property type="entry name" value="TRANSCRIPTIONAL REGULATOR AZLB"/>
    <property type="match status" value="1"/>
</dbReference>
<dbReference type="InterPro" id="IPR019888">
    <property type="entry name" value="Tscrpt_reg_AsnC-like"/>
</dbReference>
<dbReference type="InterPro" id="IPR011008">
    <property type="entry name" value="Dimeric_a/b-barrel"/>
</dbReference>
<reference evidence="5 6" key="1">
    <citation type="journal article" date="2014" name="BMC Genomics">
        <title>Comparison of environmental and isolate Sulfobacillus genomes reveals diverse carbon, sulfur, nitrogen, and hydrogen metabolisms.</title>
        <authorList>
            <person name="Justice N.B."/>
            <person name="Norman A."/>
            <person name="Brown C.T."/>
            <person name="Singh A."/>
            <person name="Thomas B.C."/>
            <person name="Banfield J.F."/>
        </authorList>
    </citation>
    <scope>NUCLEOTIDE SEQUENCE [LARGE SCALE GENOMIC DNA]</scope>
    <source>
        <strain evidence="5">AMDSBA4</strain>
    </source>
</reference>
<dbReference type="CDD" id="cd00090">
    <property type="entry name" value="HTH_ARSR"/>
    <property type="match status" value="1"/>
</dbReference>
<dbReference type="Pfam" id="PF01037">
    <property type="entry name" value="AsnC_trans_reg"/>
    <property type="match status" value="1"/>
</dbReference>
<evidence type="ECO:0000259" key="4">
    <source>
        <dbReference type="PROSITE" id="PS50956"/>
    </source>
</evidence>
<dbReference type="SUPFAM" id="SSF46785">
    <property type="entry name" value="Winged helix' DNA-binding domain"/>
    <property type="match status" value="1"/>
</dbReference>
<dbReference type="InterPro" id="IPR036390">
    <property type="entry name" value="WH_DNA-bd_sf"/>
</dbReference>
<dbReference type="InterPro" id="IPR019887">
    <property type="entry name" value="Tscrpt_reg_AsnC/Lrp_C"/>
</dbReference>
<sequence>MAVLDEVDRVILKTLSENARASLQEIANTLGMSRATIHERLKKLNQQGYVRGYKADIDWPRLGYSVVAWVALQTEQGEASYHVLDDLGKIPEVESAYMVAGRFDCLVKLRATDHGHLQRLLFDHIGRIRGFHRAETMVVLSAPLENNVSRLLEESDPE</sequence>
<organism evidence="5 6">
    <name type="scientific">Sulfobacillus benefaciens</name>
    <dbReference type="NCBI Taxonomy" id="453960"/>
    <lineage>
        <taxon>Bacteria</taxon>
        <taxon>Bacillati</taxon>
        <taxon>Bacillota</taxon>
        <taxon>Clostridia</taxon>
        <taxon>Eubacteriales</taxon>
        <taxon>Clostridiales Family XVII. Incertae Sedis</taxon>
        <taxon>Sulfobacillus</taxon>
    </lineage>
</organism>
<dbReference type="PROSITE" id="PS50956">
    <property type="entry name" value="HTH_ASNC_2"/>
    <property type="match status" value="1"/>
</dbReference>
<dbReference type="SMART" id="SM00344">
    <property type="entry name" value="HTH_ASNC"/>
    <property type="match status" value="1"/>
</dbReference>
<evidence type="ECO:0000256" key="3">
    <source>
        <dbReference type="ARBA" id="ARBA00023163"/>
    </source>
</evidence>
<dbReference type="GO" id="GO:0043200">
    <property type="term" value="P:response to amino acid"/>
    <property type="evidence" value="ECO:0007669"/>
    <property type="project" value="TreeGrafter"/>
</dbReference>
<feature type="domain" description="HTH asnC-type" evidence="4">
    <location>
        <begin position="4"/>
        <end position="65"/>
    </location>
</feature>
<dbReference type="InterPro" id="IPR000485">
    <property type="entry name" value="AsnC-type_HTH_dom"/>
</dbReference>
<dbReference type="PROSITE" id="PS00519">
    <property type="entry name" value="HTH_ASNC_1"/>
    <property type="match status" value="1"/>
</dbReference>
<dbReference type="Pfam" id="PF13412">
    <property type="entry name" value="HTH_24"/>
    <property type="match status" value="1"/>
</dbReference>
<keyword evidence="1" id="KW-0805">Transcription regulation</keyword>
<evidence type="ECO:0000256" key="2">
    <source>
        <dbReference type="ARBA" id="ARBA00023125"/>
    </source>
</evidence>
<dbReference type="GO" id="GO:0043565">
    <property type="term" value="F:sequence-specific DNA binding"/>
    <property type="evidence" value="ECO:0007669"/>
    <property type="project" value="InterPro"/>
</dbReference>
<dbReference type="InterPro" id="IPR011991">
    <property type="entry name" value="ArsR-like_HTH"/>
</dbReference>